<gene>
    <name evidence="2" type="ORF">GGQ86_002882</name>
</gene>
<dbReference type="RefSeq" id="WP_281808427.1">
    <property type="nucleotide sequence ID" value="NZ_BSDO01000004.1"/>
</dbReference>
<sequence length="115" mass="13038">MMDDEKDHERRHRNERGQFVAGHASLGGRPKGSRNRLGEEFLEKLYADFAEHGPEAIARVREEKPDQYLKVIASLLPKEVKVSTEADLSDEELDRRIRQLAAALDLSFGEGEAVH</sequence>
<feature type="region of interest" description="Disordered" evidence="1">
    <location>
        <begin position="1"/>
        <end position="35"/>
    </location>
</feature>
<evidence type="ECO:0000256" key="1">
    <source>
        <dbReference type="SAM" id="MobiDB-lite"/>
    </source>
</evidence>
<proteinExistence type="predicted"/>
<dbReference type="GeneID" id="95764036"/>
<dbReference type="Proteomes" id="UP001245370">
    <property type="component" value="Unassembled WGS sequence"/>
</dbReference>
<organism evidence="2 3">
    <name type="scientific">Xanthobacter flavus</name>
    <dbReference type="NCBI Taxonomy" id="281"/>
    <lineage>
        <taxon>Bacteria</taxon>
        <taxon>Pseudomonadati</taxon>
        <taxon>Pseudomonadota</taxon>
        <taxon>Alphaproteobacteria</taxon>
        <taxon>Hyphomicrobiales</taxon>
        <taxon>Xanthobacteraceae</taxon>
        <taxon>Xanthobacter</taxon>
    </lineage>
</organism>
<name>A0ABU1KHV2_XANFL</name>
<reference evidence="2 3" key="1">
    <citation type="submission" date="2023-07" db="EMBL/GenBank/DDBJ databases">
        <title>Genomic Encyclopedia of Type Strains, Phase IV (KMG-IV): sequencing the most valuable type-strain genomes for metagenomic binning, comparative biology and taxonomic classification.</title>
        <authorList>
            <person name="Goeker M."/>
        </authorList>
    </citation>
    <scope>NUCLEOTIDE SEQUENCE [LARGE SCALE GENOMIC DNA]</scope>
    <source>
        <strain evidence="2 3">DSM 338</strain>
    </source>
</reference>
<evidence type="ECO:0000313" key="3">
    <source>
        <dbReference type="Proteomes" id="UP001245370"/>
    </source>
</evidence>
<protein>
    <submittedName>
        <fullName evidence="2">Uncharacterized protein</fullName>
    </submittedName>
</protein>
<comment type="caution">
    <text evidence="2">The sequence shown here is derived from an EMBL/GenBank/DDBJ whole genome shotgun (WGS) entry which is preliminary data.</text>
</comment>
<evidence type="ECO:0000313" key="2">
    <source>
        <dbReference type="EMBL" id="MDR6334400.1"/>
    </source>
</evidence>
<dbReference type="EMBL" id="JAVDPY010000005">
    <property type="protein sequence ID" value="MDR6334400.1"/>
    <property type="molecule type" value="Genomic_DNA"/>
</dbReference>
<keyword evidence="3" id="KW-1185">Reference proteome</keyword>
<accession>A0ABU1KHV2</accession>